<dbReference type="Pfam" id="PF01547">
    <property type="entry name" value="SBP_bac_1"/>
    <property type="match status" value="1"/>
</dbReference>
<dbReference type="RefSeq" id="WP_011186486.1">
    <property type="nucleotide sequence ID" value="NZ_LNZG01000001.1"/>
</dbReference>
<feature type="signal peptide" evidence="4">
    <location>
        <begin position="1"/>
        <end position="22"/>
    </location>
</feature>
<organism evidence="5 6">
    <name type="scientific">Leifsonia xyli subsp. xyli</name>
    <dbReference type="NCBI Taxonomy" id="59736"/>
    <lineage>
        <taxon>Bacteria</taxon>
        <taxon>Bacillati</taxon>
        <taxon>Actinomycetota</taxon>
        <taxon>Actinomycetes</taxon>
        <taxon>Micrococcales</taxon>
        <taxon>Microbacteriaceae</taxon>
        <taxon>Leifsonia</taxon>
    </lineage>
</organism>
<sequence>MRIRRRLSVLAAAAAAALLVGCATGPTYGESRGSITVWLMKGPQPPMEGFYADLARAFERKTGGATVTIQEVAWADAKNRFQTAIAGGTTPGFAEIGNTWTPEYADAGVLVPLTDRVRKAGMEKDMVAGLRESGELDGELYGMPFYTAIRALMYRTDILEGLGLSAPTSWDELVTAAAAITAAHPGLIAFPVPGDAEFSAYPWVWGAGGEVATQAADGTWTSRLDSTESREGLRFYTDLALAHGFSTAGAATWKETDVLDHFAQGETAMAIQGSWTIGSVTSKTPGLAGKIASAPIPGKDGGSHLSVFRTTKHEDLAWQFVELLTSGEYAQKFVEATGFFPAQNSALQKTVAADDPVVAGFAEQPIHGGAAVPVAPTFRAVQAKQTTQSMMQAILSGRKSVADATADAASEMTGLLNGKR</sequence>
<keyword evidence="2" id="KW-0813">Transport</keyword>
<feature type="chain" id="PRO_5039713272" evidence="4">
    <location>
        <begin position="23"/>
        <end position="420"/>
    </location>
</feature>
<dbReference type="InterPro" id="IPR006059">
    <property type="entry name" value="SBP"/>
</dbReference>
<proteinExistence type="inferred from homology"/>
<keyword evidence="3 4" id="KW-0732">Signal</keyword>
<evidence type="ECO:0000256" key="3">
    <source>
        <dbReference type="ARBA" id="ARBA00022729"/>
    </source>
</evidence>
<name>A0A1E2SNR3_LEIXY</name>
<comment type="caution">
    <text evidence="5">The sequence shown here is derived from an EMBL/GenBank/DDBJ whole genome shotgun (WGS) entry which is preliminary data.</text>
</comment>
<evidence type="ECO:0000256" key="2">
    <source>
        <dbReference type="ARBA" id="ARBA00022448"/>
    </source>
</evidence>
<comment type="similarity">
    <text evidence="1">Belongs to the bacterial solute-binding protein 1 family.</text>
</comment>
<dbReference type="EMBL" id="LNZG01000001">
    <property type="protein sequence ID" value="ODA91391.1"/>
    <property type="molecule type" value="Genomic_DNA"/>
</dbReference>
<dbReference type="GO" id="GO:1901982">
    <property type="term" value="F:maltose binding"/>
    <property type="evidence" value="ECO:0007669"/>
    <property type="project" value="TreeGrafter"/>
</dbReference>
<reference evidence="5 6" key="1">
    <citation type="submission" date="2015-11" db="EMBL/GenBank/DDBJ databases">
        <authorList>
            <person name="Zhang Y."/>
            <person name="Guo Z."/>
        </authorList>
    </citation>
    <scope>NUCLEOTIDE SEQUENCE [LARGE SCALE GENOMIC DNA]</scope>
    <source>
        <strain evidence="6">gdw1</strain>
    </source>
</reference>
<dbReference type="GO" id="GO:0042956">
    <property type="term" value="P:maltodextrin transmembrane transport"/>
    <property type="evidence" value="ECO:0007669"/>
    <property type="project" value="TreeGrafter"/>
</dbReference>
<dbReference type="GO" id="GO:0015768">
    <property type="term" value="P:maltose transport"/>
    <property type="evidence" value="ECO:0007669"/>
    <property type="project" value="TreeGrafter"/>
</dbReference>
<dbReference type="GO" id="GO:0055052">
    <property type="term" value="C:ATP-binding cassette (ABC) transporter complex, substrate-binding subunit-containing"/>
    <property type="evidence" value="ECO:0007669"/>
    <property type="project" value="TreeGrafter"/>
</dbReference>
<evidence type="ECO:0000313" key="6">
    <source>
        <dbReference type="Proteomes" id="UP000094426"/>
    </source>
</evidence>
<gene>
    <name evidence="5" type="ORF">ATY41_01555</name>
</gene>
<evidence type="ECO:0000256" key="1">
    <source>
        <dbReference type="ARBA" id="ARBA00008520"/>
    </source>
</evidence>
<dbReference type="Proteomes" id="UP000094426">
    <property type="component" value="Unassembled WGS sequence"/>
</dbReference>
<evidence type="ECO:0000313" key="5">
    <source>
        <dbReference type="EMBL" id="ODA91391.1"/>
    </source>
</evidence>
<protein>
    <submittedName>
        <fullName evidence="5">Sugar ABC transporter substrate-binding protein</fullName>
    </submittedName>
</protein>
<dbReference type="PANTHER" id="PTHR30061">
    <property type="entry name" value="MALTOSE-BINDING PERIPLASMIC PROTEIN"/>
    <property type="match status" value="1"/>
</dbReference>
<dbReference type="CDD" id="cd14747">
    <property type="entry name" value="PBP2_MalE"/>
    <property type="match status" value="1"/>
</dbReference>
<dbReference type="SUPFAM" id="SSF53850">
    <property type="entry name" value="Periplasmic binding protein-like II"/>
    <property type="match status" value="1"/>
</dbReference>
<dbReference type="PANTHER" id="PTHR30061:SF50">
    <property type="entry name" value="MALTOSE_MALTODEXTRIN-BINDING PERIPLASMIC PROTEIN"/>
    <property type="match status" value="1"/>
</dbReference>
<evidence type="ECO:0000256" key="4">
    <source>
        <dbReference type="SAM" id="SignalP"/>
    </source>
</evidence>
<dbReference type="Gene3D" id="3.40.190.10">
    <property type="entry name" value="Periplasmic binding protein-like II"/>
    <property type="match status" value="2"/>
</dbReference>
<accession>A0A1E2SNR3</accession>
<dbReference type="AlphaFoldDB" id="A0A1E2SNR3"/>
<dbReference type="PROSITE" id="PS51257">
    <property type="entry name" value="PROKAR_LIPOPROTEIN"/>
    <property type="match status" value="1"/>
</dbReference>